<evidence type="ECO:0000256" key="2">
    <source>
        <dbReference type="ARBA" id="ARBA00023015"/>
    </source>
</evidence>
<keyword evidence="5" id="KW-0539">Nucleus</keyword>
<dbReference type="AlphaFoldDB" id="A0A914WF68"/>
<dbReference type="GO" id="GO:0005634">
    <property type="term" value="C:nucleus"/>
    <property type="evidence" value="ECO:0007669"/>
    <property type="project" value="UniProtKB-SubCell"/>
</dbReference>
<dbReference type="WBParaSite" id="PSAMB.scaffold4047size15871.g23311.t1">
    <property type="protein sequence ID" value="PSAMB.scaffold4047size15871.g23311.t1"/>
    <property type="gene ID" value="PSAMB.scaffold4047size15871.g23311"/>
</dbReference>
<dbReference type="PANTHER" id="PTHR11969:SF54">
    <property type="entry name" value="MAD-LIKE PROTEIN 1"/>
    <property type="match status" value="1"/>
</dbReference>
<evidence type="ECO:0000256" key="1">
    <source>
        <dbReference type="ARBA" id="ARBA00004123"/>
    </source>
</evidence>
<dbReference type="PANTHER" id="PTHR11969">
    <property type="entry name" value="MAX DIMERIZATION, MAD"/>
    <property type="match status" value="1"/>
</dbReference>
<organism evidence="8 9">
    <name type="scientific">Plectus sambesii</name>
    <dbReference type="NCBI Taxonomy" id="2011161"/>
    <lineage>
        <taxon>Eukaryota</taxon>
        <taxon>Metazoa</taxon>
        <taxon>Ecdysozoa</taxon>
        <taxon>Nematoda</taxon>
        <taxon>Chromadorea</taxon>
        <taxon>Plectida</taxon>
        <taxon>Plectina</taxon>
        <taxon>Plectoidea</taxon>
        <taxon>Plectidae</taxon>
        <taxon>Plectus</taxon>
    </lineage>
</organism>
<dbReference type="InterPro" id="IPR011598">
    <property type="entry name" value="bHLH_dom"/>
</dbReference>
<evidence type="ECO:0000313" key="9">
    <source>
        <dbReference type="WBParaSite" id="PSAMB.scaffold4047size15871.g23311.t1"/>
    </source>
</evidence>
<dbReference type="GO" id="GO:0000981">
    <property type="term" value="F:DNA-binding transcription factor activity, RNA polymerase II-specific"/>
    <property type="evidence" value="ECO:0007669"/>
    <property type="project" value="TreeGrafter"/>
</dbReference>
<evidence type="ECO:0000256" key="6">
    <source>
        <dbReference type="SAM" id="MobiDB-lite"/>
    </source>
</evidence>
<proteinExistence type="predicted"/>
<dbReference type="SMART" id="SM00353">
    <property type="entry name" value="HLH"/>
    <property type="match status" value="1"/>
</dbReference>
<accession>A0A914WF68</accession>
<evidence type="ECO:0000256" key="4">
    <source>
        <dbReference type="ARBA" id="ARBA00023163"/>
    </source>
</evidence>
<dbReference type="Pfam" id="PF00010">
    <property type="entry name" value="HLH"/>
    <property type="match status" value="1"/>
</dbReference>
<dbReference type="Proteomes" id="UP000887566">
    <property type="component" value="Unplaced"/>
</dbReference>
<evidence type="ECO:0000256" key="3">
    <source>
        <dbReference type="ARBA" id="ARBA00023125"/>
    </source>
</evidence>
<protein>
    <submittedName>
        <fullName evidence="9">BHLH domain-containing protein</fullName>
    </submittedName>
</protein>
<keyword evidence="2" id="KW-0805">Transcription regulation</keyword>
<evidence type="ECO:0000313" key="8">
    <source>
        <dbReference type="Proteomes" id="UP000887566"/>
    </source>
</evidence>
<comment type="subcellular location">
    <subcellularLocation>
        <location evidence="1">Nucleus</location>
    </subcellularLocation>
</comment>
<evidence type="ECO:0000256" key="5">
    <source>
        <dbReference type="ARBA" id="ARBA00023242"/>
    </source>
</evidence>
<dbReference type="Gene3D" id="4.10.280.10">
    <property type="entry name" value="Helix-loop-helix DNA-binding domain"/>
    <property type="match status" value="1"/>
</dbReference>
<dbReference type="InterPro" id="IPR036638">
    <property type="entry name" value="HLH_DNA-bd_sf"/>
</dbReference>
<reference evidence="9" key="1">
    <citation type="submission" date="2022-11" db="UniProtKB">
        <authorList>
            <consortium name="WormBaseParasite"/>
        </authorList>
    </citation>
    <scope>IDENTIFICATION</scope>
</reference>
<evidence type="ECO:0000259" key="7">
    <source>
        <dbReference type="PROSITE" id="PS50888"/>
    </source>
</evidence>
<dbReference type="GO" id="GO:0046983">
    <property type="term" value="F:protein dimerization activity"/>
    <property type="evidence" value="ECO:0007669"/>
    <property type="project" value="InterPro"/>
</dbReference>
<feature type="region of interest" description="Disordered" evidence="6">
    <location>
        <begin position="145"/>
        <end position="208"/>
    </location>
</feature>
<dbReference type="CDD" id="cd11401">
    <property type="entry name" value="bHLHzip_Mad"/>
    <property type="match status" value="1"/>
</dbReference>
<keyword evidence="4" id="KW-0804">Transcription</keyword>
<dbReference type="PROSITE" id="PS50888">
    <property type="entry name" value="BHLH"/>
    <property type="match status" value="1"/>
</dbReference>
<keyword evidence="3" id="KW-0238">DNA-binding</keyword>
<feature type="domain" description="BHLH" evidence="7">
    <location>
        <begin position="65"/>
        <end position="117"/>
    </location>
</feature>
<dbReference type="SUPFAM" id="SSF47459">
    <property type="entry name" value="HLH, helix-loop-helix DNA-binding domain"/>
    <property type="match status" value="1"/>
</dbReference>
<sequence length="310" mass="34154">MSLMDGMGINDLLTAAQLIEENGSVVSPTRLKMTKDADSETKEKRPLKRGAYIDAASSKRCSNKQSRAAHNELEKTRRANLRGCLEYLKEIVPAGSDSPRNTTLSLLTRARHYIQTLEQRDRALVAEKQRLQDQQRLMRRHLELLTTRAQPEPPRKRSCSESSASTISVAADEANERQRVLEEDAQGEDAQGEVTPHSLLGEESATSSVAGDRSPVWLEYSPSAKPSITACTPPLLVDLYADGLLPALPLFHPRLSVYPYLGVDFGVKYATATMDMEMLQRQLLPQIPIVTASPMPLVMTSSGSSLLSPI</sequence>
<name>A0A914WF68_9BILA</name>
<dbReference type="GO" id="GO:0000978">
    <property type="term" value="F:RNA polymerase II cis-regulatory region sequence-specific DNA binding"/>
    <property type="evidence" value="ECO:0007669"/>
    <property type="project" value="TreeGrafter"/>
</dbReference>
<keyword evidence="8" id="KW-1185">Reference proteome</keyword>